<dbReference type="Proteomes" id="UP000320762">
    <property type="component" value="Unassembled WGS sequence"/>
</dbReference>
<feature type="compositionally biased region" description="Basic residues" evidence="1">
    <location>
        <begin position="122"/>
        <end position="134"/>
    </location>
</feature>
<feature type="compositionally biased region" description="Low complexity" evidence="1">
    <location>
        <begin position="169"/>
        <end position="215"/>
    </location>
</feature>
<feature type="compositionally biased region" description="Low complexity" evidence="1">
    <location>
        <begin position="37"/>
        <end position="48"/>
    </location>
</feature>
<feature type="compositionally biased region" description="Low complexity" evidence="1">
    <location>
        <begin position="531"/>
        <end position="549"/>
    </location>
</feature>
<feature type="domain" description="C2 NT-type" evidence="2">
    <location>
        <begin position="65"/>
        <end position="354"/>
    </location>
</feature>
<dbReference type="InterPro" id="IPR039931">
    <property type="entry name" value="EEIG1/2-like"/>
</dbReference>
<feature type="compositionally biased region" description="Polar residues" evidence="1">
    <location>
        <begin position="263"/>
        <end position="273"/>
    </location>
</feature>
<evidence type="ECO:0000313" key="4">
    <source>
        <dbReference type="Proteomes" id="UP000320762"/>
    </source>
</evidence>
<name>A0A550CDM2_9AGAR</name>
<dbReference type="InterPro" id="IPR019448">
    <property type="entry name" value="NT-C2"/>
</dbReference>
<feature type="region of interest" description="Disordered" evidence="1">
    <location>
        <begin position="105"/>
        <end position="235"/>
    </location>
</feature>
<dbReference type="AlphaFoldDB" id="A0A550CDM2"/>
<gene>
    <name evidence="3" type="ORF">BD626DRAFT_496925</name>
</gene>
<feature type="compositionally biased region" description="Basic and acidic residues" evidence="1">
    <location>
        <begin position="513"/>
        <end position="527"/>
    </location>
</feature>
<keyword evidence="4" id="KW-1185">Reference proteome</keyword>
<feature type="compositionally biased region" description="Polar residues" evidence="1">
    <location>
        <begin position="225"/>
        <end position="234"/>
    </location>
</feature>
<feature type="region of interest" description="Disordered" evidence="1">
    <location>
        <begin position="1"/>
        <end position="58"/>
    </location>
</feature>
<sequence>MPIRNVSRPGTPSSQPSATTVHTGLQPPTHGNTTINPSPLSQSSSSANVGGGASGSGGGGFRAHLNHLLPRHTQLHVNVQIHQLSSVPLVSGEFACRWKLKGVQSNPAGRGLLKKPHPDGKHHYHHHHHHRPRSSSRPPQEKGKAREDGDDVSVSGRSSKSHRSATIPSVVVSDDAARASTSSSPLASPTPSSTRISPPTSPESTTPSLSVSDVSAVDDRDGDYTSATRGQTPFKSLRDDHSVRWEQSINAVVKIPIVRPNGSQESEISSYTAHSPGGSTEEPGVLAPCPLKLVLIQDPKNAPTNPRLGAVYLDLSEYASLTKDEKGGHKLTRRYLLSESKVNATLQLTITLTYFGGSQAFLCPPLPKGEILSGISSFGLGQLGGDDVFRTRPSALNLFSWGPESDGLPSTSPESSIYSLYGPSRSRTHLNATPSAMGEDSSADGSSDAGSSMPPEAAKPVNEAKQALLRPFTSPKATEVLIDALFNPMPMATPLPEDPTLRPFLVYAPAQAEQREREREADAESVRSVDGATLASGASGASGSNSTHSTGRERWWKRRLGHSGAPLEVR</sequence>
<dbReference type="Pfam" id="PF10358">
    <property type="entry name" value="NT-C2"/>
    <property type="match status" value="1"/>
</dbReference>
<evidence type="ECO:0000256" key="1">
    <source>
        <dbReference type="SAM" id="MobiDB-lite"/>
    </source>
</evidence>
<protein>
    <recommendedName>
        <fullName evidence="2">C2 NT-type domain-containing protein</fullName>
    </recommendedName>
</protein>
<feature type="region of interest" description="Disordered" evidence="1">
    <location>
        <begin position="512"/>
        <end position="570"/>
    </location>
</feature>
<comment type="caution">
    <text evidence="3">The sequence shown here is derived from an EMBL/GenBank/DDBJ whole genome shotgun (WGS) entry which is preliminary data.</text>
</comment>
<evidence type="ECO:0000259" key="2">
    <source>
        <dbReference type="PROSITE" id="PS51840"/>
    </source>
</evidence>
<dbReference type="PROSITE" id="PS51840">
    <property type="entry name" value="C2_NT"/>
    <property type="match status" value="1"/>
</dbReference>
<evidence type="ECO:0000313" key="3">
    <source>
        <dbReference type="EMBL" id="TRM62901.1"/>
    </source>
</evidence>
<feature type="region of interest" description="Disordered" evidence="1">
    <location>
        <begin position="401"/>
        <end position="420"/>
    </location>
</feature>
<dbReference type="STRING" id="97359.A0A550CDM2"/>
<feature type="compositionally biased region" description="Low complexity" evidence="1">
    <location>
        <begin position="435"/>
        <end position="453"/>
    </location>
</feature>
<dbReference type="PANTHER" id="PTHR21456:SF1">
    <property type="entry name" value="C2 NT-TYPE DOMAIN-CONTAINING PROTEIN"/>
    <property type="match status" value="1"/>
</dbReference>
<feature type="compositionally biased region" description="Gly residues" evidence="1">
    <location>
        <begin position="49"/>
        <end position="58"/>
    </location>
</feature>
<proteinExistence type="predicted"/>
<dbReference type="EMBL" id="VDMD01000011">
    <property type="protein sequence ID" value="TRM62901.1"/>
    <property type="molecule type" value="Genomic_DNA"/>
</dbReference>
<organism evidence="3 4">
    <name type="scientific">Schizophyllum amplum</name>
    <dbReference type="NCBI Taxonomy" id="97359"/>
    <lineage>
        <taxon>Eukaryota</taxon>
        <taxon>Fungi</taxon>
        <taxon>Dikarya</taxon>
        <taxon>Basidiomycota</taxon>
        <taxon>Agaricomycotina</taxon>
        <taxon>Agaricomycetes</taxon>
        <taxon>Agaricomycetidae</taxon>
        <taxon>Agaricales</taxon>
        <taxon>Schizophyllaceae</taxon>
        <taxon>Schizophyllum</taxon>
    </lineage>
</organism>
<accession>A0A550CDM2</accession>
<dbReference type="PANTHER" id="PTHR21456">
    <property type="entry name" value="FAMILY WITH SEQUENCE SIMILARITY 102"/>
    <property type="match status" value="1"/>
</dbReference>
<feature type="compositionally biased region" description="Polar residues" evidence="1">
    <location>
        <begin position="8"/>
        <end position="23"/>
    </location>
</feature>
<reference evidence="3 4" key="1">
    <citation type="journal article" date="2019" name="New Phytol.">
        <title>Comparative genomics reveals unique wood-decay strategies and fruiting body development in the Schizophyllaceae.</title>
        <authorList>
            <person name="Almasi E."/>
            <person name="Sahu N."/>
            <person name="Krizsan K."/>
            <person name="Balint B."/>
            <person name="Kovacs G.M."/>
            <person name="Kiss B."/>
            <person name="Cseklye J."/>
            <person name="Drula E."/>
            <person name="Henrissat B."/>
            <person name="Nagy I."/>
            <person name="Chovatia M."/>
            <person name="Adam C."/>
            <person name="LaButti K."/>
            <person name="Lipzen A."/>
            <person name="Riley R."/>
            <person name="Grigoriev I.V."/>
            <person name="Nagy L.G."/>
        </authorList>
    </citation>
    <scope>NUCLEOTIDE SEQUENCE [LARGE SCALE GENOMIC DNA]</scope>
    <source>
        <strain evidence="3 4">NL-1724</strain>
    </source>
</reference>
<dbReference type="OrthoDB" id="3365224at2759"/>
<feature type="compositionally biased region" description="Polar residues" evidence="1">
    <location>
        <begin position="408"/>
        <end position="418"/>
    </location>
</feature>
<feature type="region of interest" description="Disordered" evidence="1">
    <location>
        <begin position="429"/>
        <end position="460"/>
    </location>
</feature>
<feature type="region of interest" description="Disordered" evidence="1">
    <location>
        <begin position="263"/>
        <end position="282"/>
    </location>
</feature>